<reference evidence="2 3" key="1">
    <citation type="submission" date="2014-04" db="EMBL/GenBank/DDBJ databases">
        <authorList>
            <consortium name="DOE Joint Genome Institute"/>
            <person name="Kuo A."/>
            <person name="Tarkka M."/>
            <person name="Buscot F."/>
            <person name="Kohler A."/>
            <person name="Nagy L.G."/>
            <person name="Floudas D."/>
            <person name="Copeland A."/>
            <person name="Barry K.W."/>
            <person name="Cichocki N."/>
            <person name="Veneault-Fourrey C."/>
            <person name="LaButti K."/>
            <person name="Lindquist E.A."/>
            <person name="Lipzen A."/>
            <person name="Lundell T."/>
            <person name="Morin E."/>
            <person name="Murat C."/>
            <person name="Sun H."/>
            <person name="Tunlid A."/>
            <person name="Henrissat B."/>
            <person name="Grigoriev I.V."/>
            <person name="Hibbett D.S."/>
            <person name="Martin F."/>
            <person name="Nordberg H.P."/>
            <person name="Cantor M.N."/>
            <person name="Hua S.X."/>
        </authorList>
    </citation>
    <scope>NUCLEOTIDE SEQUENCE [LARGE SCALE GENOMIC DNA]</scope>
    <source>
        <strain evidence="2 3">F 1598</strain>
    </source>
</reference>
<feature type="region of interest" description="Disordered" evidence="1">
    <location>
        <begin position="42"/>
        <end position="63"/>
    </location>
</feature>
<name>A0A0C3G0V5_PILCF</name>
<sequence length="63" mass="6927">MASSCRKSSTIQIALSNLEYQEPYLTPNVICAAWDPVVIAEETGENDDRRNPTNLKLVQGSST</sequence>
<evidence type="ECO:0000313" key="2">
    <source>
        <dbReference type="EMBL" id="KIM84326.1"/>
    </source>
</evidence>
<proteinExistence type="predicted"/>
<gene>
    <name evidence="2" type="ORF">PILCRDRAFT_818671</name>
</gene>
<evidence type="ECO:0000256" key="1">
    <source>
        <dbReference type="SAM" id="MobiDB-lite"/>
    </source>
</evidence>
<dbReference type="EMBL" id="KN832988">
    <property type="protein sequence ID" value="KIM84326.1"/>
    <property type="molecule type" value="Genomic_DNA"/>
</dbReference>
<evidence type="ECO:0000313" key="3">
    <source>
        <dbReference type="Proteomes" id="UP000054166"/>
    </source>
</evidence>
<dbReference type="InParanoid" id="A0A0C3G0V5"/>
<reference evidence="3" key="2">
    <citation type="submission" date="2015-01" db="EMBL/GenBank/DDBJ databases">
        <title>Evolutionary Origins and Diversification of the Mycorrhizal Mutualists.</title>
        <authorList>
            <consortium name="DOE Joint Genome Institute"/>
            <consortium name="Mycorrhizal Genomics Consortium"/>
            <person name="Kohler A."/>
            <person name="Kuo A."/>
            <person name="Nagy L.G."/>
            <person name="Floudas D."/>
            <person name="Copeland A."/>
            <person name="Barry K.W."/>
            <person name="Cichocki N."/>
            <person name="Veneault-Fourrey C."/>
            <person name="LaButti K."/>
            <person name="Lindquist E.A."/>
            <person name="Lipzen A."/>
            <person name="Lundell T."/>
            <person name="Morin E."/>
            <person name="Murat C."/>
            <person name="Riley R."/>
            <person name="Ohm R."/>
            <person name="Sun H."/>
            <person name="Tunlid A."/>
            <person name="Henrissat B."/>
            <person name="Grigoriev I.V."/>
            <person name="Hibbett D.S."/>
            <person name="Martin F."/>
        </authorList>
    </citation>
    <scope>NUCLEOTIDE SEQUENCE [LARGE SCALE GENOMIC DNA]</scope>
    <source>
        <strain evidence="3">F 1598</strain>
    </source>
</reference>
<protein>
    <submittedName>
        <fullName evidence="2">Uncharacterized protein</fullName>
    </submittedName>
</protein>
<accession>A0A0C3G0V5</accession>
<organism evidence="2 3">
    <name type="scientific">Piloderma croceum (strain F 1598)</name>
    <dbReference type="NCBI Taxonomy" id="765440"/>
    <lineage>
        <taxon>Eukaryota</taxon>
        <taxon>Fungi</taxon>
        <taxon>Dikarya</taxon>
        <taxon>Basidiomycota</taxon>
        <taxon>Agaricomycotina</taxon>
        <taxon>Agaricomycetes</taxon>
        <taxon>Agaricomycetidae</taxon>
        <taxon>Atheliales</taxon>
        <taxon>Atheliaceae</taxon>
        <taxon>Piloderma</taxon>
    </lineage>
</organism>
<dbReference type="Proteomes" id="UP000054166">
    <property type="component" value="Unassembled WGS sequence"/>
</dbReference>
<dbReference type="AlphaFoldDB" id="A0A0C3G0V5"/>
<dbReference type="HOGENOM" id="CLU_2886620_0_0_1"/>
<keyword evidence="3" id="KW-1185">Reference proteome</keyword>
<feature type="compositionally biased region" description="Polar residues" evidence="1">
    <location>
        <begin position="52"/>
        <end position="63"/>
    </location>
</feature>